<dbReference type="Gene3D" id="3.30.428.10">
    <property type="entry name" value="HIT-like"/>
    <property type="match status" value="1"/>
</dbReference>
<keyword evidence="5" id="KW-1185">Reference proteome</keyword>
<dbReference type="PRINTS" id="PR00332">
    <property type="entry name" value="HISTRIAD"/>
</dbReference>
<proteinExistence type="predicted"/>
<evidence type="ECO:0000313" key="5">
    <source>
        <dbReference type="Proteomes" id="UP000070184"/>
    </source>
</evidence>
<reference evidence="4 5" key="1">
    <citation type="journal article" date="2016" name="Sci. Rep.">
        <title>Metabolic traits of an uncultured archaeal lineage -MSBL1- from brine pools of the Red Sea.</title>
        <authorList>
            <person name="Mwirichia R."/>
            <person name="Alam I."/>
            <person name="Rashid M."/>
            <person name="Vinu M."/>
            <person name="Ba-Alawi W."/>
            <person name="Anthony Kamau A."/>
            <person name="Kamanda Ngugi D."/>
            <person name="Goker M."/>
            <person name="Klenk H.P."/>
            <person name="Bajic V."/>
            <person name="Stingl U."/>
        </authorList>
    </citation>
    <scope>NUCLEOTIDE SEQUENCE [LARGE SCALE GENOMIC DNA]</scope>
    <source>
        <strain evidence="4">SCGC-AAA259B11</strain>
    </source>
</reference>
<dbReference type="SUPFAM" id="SSF54197">
    <property type="entry name" value="HIT-like"/>
    <property type="match status" value="1"/>
</dbReference>
<gene>
    <name evidence="4" type="ORF">AKJ61_01155</name>
</gene>
<dbReference type="InterPro" id="IPR039384">
    <property type="entry name" value="HINT"/>
</dbReference>
<dbReference type="EMBL" id="LHXK01000009">
    <property type="protein sequence ID" value="KXA90239.1"/>
    <property type="molecule type" value="Genomic_DNA"/>
</dbReference>
<dbReference type="InterPro" id="IPR001310">
    <property type="entry name" value="Histidine_triad_HIT"/>
</dbReference>
<evidence type="ECO:0000313" key="4">
    <source>
        <dbReference type="EMBL" id="KXA90239.1"/>
    </source>
</evidence>
<evidence type="ECO:0000256" key="2">
    <source>
        <dbReference type="PROSITE-ProRule" id="PRU00464"/>
    </source>
</evidence>
<evidence type="ECO:0000256" key="1">
    <source>
        <dbReference type="PIRSR" id="PIRSR601310-1"/>
    </source>
</evidence>
<feature type="domain" description="HIT" evidence="3">
    <location>
        <begin position="5"/>
        <end position="112"/>
    </location>
</feature>
<name>A0A133U7T4_9EURY</name>
<comment type="caution">
    <text evidence="2">Lacks conserved residue(s) required for the propagation of feature annotation.</text>
</comment>
<dbReference type="GO" id="GO:0009117">
    <property type="term" value="P:nucleotide metabolic process"/>
    <property type="evidence" value="ECO:0007669"/>
    <property type="project" value="TreeGrafter"/>
</dbReference>
<dbReference type="PANTHER" id="PTHR46648:SF1">
    <property type="entry name" value="ADENOSINE 5'-MONOPHOSPHORAMIDASE HNT1"/>
    <property type="match status" value="1"/>
</dbReference>
<dbReference type="CDD" id="cd01277">
    <property type="entry name" value="HINT_subgroup"/>
    <property type="match status" value="1"/>
</dbReference>
<accession>A0A133U7T4</accession>
<dbReference type="PROSITE" id="PS51084">
    <property type="entry name" value="HIT_2"/>
    <property type="match status" value="1"/>
</dbReference>
<dbReference type="InterPro" id="IPR011146">
    <property type="entry name" value="HIT-like"/>
</dbReference>
<dbReference type="PANTHER" id="PTHR46648">
    <property type="entry name" value="HIT FAMILY PROTEIN 1"/>
    <property type="match status" value="1"/>
</dbReference>
<evidence type="ECO:0000259" key="3">
    <source>
        <dbReference type="PROSITE" id="PS51084"/>
    </source>
</evidence>
<feature type="active site" description="Tele-AMP-histidine intermediate" evidence="1">
    <location>
        <position position="99"/>
    </location>
</feature>
<dbReference type="GO" id="GO:0003824">
    <property type="term" value="F:catalytic activity"/>
    <property type="evidence" value="ECO:0007669"/>
    <property type="project" value="InterPro"/>
</dbReference>
<dbReference type="InterPro" id="IPR036265">
    <property type="entry name" value="HIT-like_sf"/>
</dbReference>
<dbReference type="Proteomes" id="UP000070184">
    <property type="component" value="Unassembled WGS sequence"/>
</dbReference>
<dbReference type="Pfam" id="PF01230">
    <property type="entry name" value="HIT"/>
    <property type="match status" value="1"/>
</dbReference>
<comment type="caution">
    <text evidence="4">The sequence shown here is derived from an EMBL/GenBank/DDBJ whole genome shotgun (WGS) entry which is preliminary data.</text>
</comment>
<protein>
    <recommendedName>
        <fullName evidence="3">HIT domain-containing protein</fullName>
    </recommendedName>
</protein>
<organism evidence="4 5">
    <name type="scientific">candidate division MSBL1 archaeon SCGC-AAA259B11</name>
    <dbReference type="NCBI Taxonomy" id="1698260"/>
    <lineage>
        <taxon>Archaea</taxon>
        <taxon>Methanobacteriati</taxon>
        <taxon>Methanobacteriota</taxon>
        <taxon>candidate division MSBL1</taxon>
    </lineage>
</organism>
<sequence length="139" mass="15417">MEDCIFCKIANGELESEKIYETENVIAFLDINPKAPGHSLVIPKKHGKTLTELEDELIAEVFRVTKEVEKLLNRSIKPDAFTVGINEGEASGQEIPHLHVNIIPRFEDDGGVPIQAVVNNSPKEEISNIASKIRKASEK</sequence>
<dbReference type="AlphaFoldDB" id="A0A133U7T4"/>